<feature type="compositionally biased region" description="Low complexity" evidence="1">
    <location>
        <begin position="85"/>
        <end position="107"/>
    </location>
</feature>
<protein>
    <submittedName>
        <fullName evidence="3">DNA-binding transcriptional regulator of glucitol operon</fullName>
    </submittedName>
</protein>
<gene>
    <name evidence="3" type="ORF">G443_000157</name>
</gene>
<proteinExistence type="predicted"/>
<feature type="compositionally biased region" description="Basic and acidic residues" evidence="1">
    <location>
        <begin position="108"/>
        <end position="127"/>
    </location>
</feature>
<keyword evidence="2" id="KW-1133">Transmembrane helix</keyword>
<dbReference type="EMBL" id="AUBJ02000001">
    <property type="protein sequence ID" value="MCP2329887.1"/>
    <property type="molecule type" value="Genomic_DNA"/>
</dbReference>
<sequence length="154" mass="17256">MLHLLTLVIVLASFRLGWWQWDRFQSIDGRGLNLGYTVLWPFIGVFTAYVWWRLLRMEAERADPASPQLPVVLEDGGERADEAEGTAPSPRVSARAAAAEAQLARLRSGSEPRTHENDRPAQDHEAGLTEYNEYLAALRRADERPGSPAQMEAT</sequence>
<reference evidence="3 4" key="2">
    <citation type="submission" date="2022-06" db="EMBL/GenBank/DDBJ databases">
        <title>Genomic Encyclopedia of Type Strains, Phase I: the one thousand microbial genomes (KMG-I) project.</title>
        <authorList>
            <person name="Kyrpides N."/>
        </authorList>
    </citation>
    <scope>NUCLEOTIDE SEQUENCE [LARGE SCALE GENOMIC DNA]</scope>
    <source>
        <strain evidence="3 4">DSM 43889</strain>
    </source>
</reference>
<evidence type="ECO:0000313" key="4">
    <source>
        <dbReference type="Proteomes" id="UP000791080"/>
    </source>
</evidence>
<keyword evidence="4" id="KW-1185">Reference proteome</keyword>
<reference evidence="3 4" key="1">
    <citation type="submission" date="2013-07" db="EMBL/GenBank/DDBJ databases">
        <authorList>
            <consortium name="DOE Joint Genome Institute"/>
            <person name="Reeve W."/>
            <person name="Huntemann M."/>
            <person name="Han J."/>
            <person name="Chen A."/>
            <person name="Kyrpides N."/>
            <person name="Mavromatis K."/>
            <person name="Markowitz V."/>
            <person name="Palaniappan K."/>
            <person name="Ivanova N."/>
            <person name="Schaumberg A."/>
            <person name="Pati A."/>
            <person name="Liolios K."/>
            <person name="Nordberg H.P."/>
            <person name="Cantor M.N."/>
            <person name="Hua S.X."/>
            <person name="Woyke T."/>
        </authorList>
    </citation>
    <scope>NUCLEOTIDE SEQUENCE [LARGE SCALE GENOMIC DNA]</scope>
    <source>
        <strain evidence="3 4">DSM 43889</strain>
    </source>
</reference>
<accession>A0ABT1JBK8</accession>
<evidence type="ECO:0000256" key="2">
    <source>
        <dbReference type="SAM" id="Phobius"/>
    </source>
</evidence>
<dbReference type="Proteomes" id="UP000791080">
    <property type="component" value="Unassembled WGS sequence"/>
</dbReference>
<evidence type="ECO:0000313" key="3">
    <source>
        <dbReference type="EMBL" id="MCP2329887.1"/>
    </source>
</evidence>
<feature type="region of interest" description="Disordered" evidence="1">
    <location>
        <begin position="68"/>
        <end position="128"/>
    </location>
</feature>
<organism evidence="3 4">
    <name type="scientific">Actinoalloteichus caeruleus DSM 43889</name>
    <dbReference type="NCBI Taxonomy" id="1120930"/>
    <lineage>
        <taxon>Bacteria</taxon>
        <taxon>Bacillati</taxon>
        <taxon>Actinomycetota</taxon>
        <taxon>Actinomycetes</taxon>
        <taxon>Pseudonocardiales</taxon>
        <taxon>Pseudonocardiaceae</taxon>
        <taxon>Actinoalloteichus</taxon>
        <taxon>Actinoalloteichus cyanogriseus</taxon>
    </lineage>
</organism>
<keyword evidence="2" id="KW-0812">Transmembrane</keyword>
<evidence type="ECO:0000256" key="1">
    <source>
        <dbReference type="SAM" id="MobiDB-lite"/>
    </source>
</evidence>
<comment type="caution">
    <text evidence="3">The sequence shown here is derived from an EMBL/GenBank/DDBJ whole genome shotgun (WGS) entry which is preliminary data.</text>
</comment>
<keyword evidence="3" id="KW-0238">DNA-binding</keyword>
<feature type="transmembrane region" description="Helical" evidence="2">
    <location>
        <begin position="33"/>
        <end position="52"/>
    </location>
</feature>
<keyword evidence="2" id="KW-0472">Membrane</keyword>
<dbReference type="GO" id="GO:0003677">
    <property type="term" value="F:DNA binding"/>
    <property type="evidence" value="ECO:0007669"/>
    <property type="project" value="UniProtKB-KW"/>
</dbReference>
<name>A0ABT1JBK8_ACTCY</name>